<dbReference type="RefSeq" id="WP_218604095.1">
    <property type="nucleotide sequence ID" value="NZ_JADQDJ010000188.1"/>
</dbReference>
<name>A0ABS6ULD7_9PSEU</name>
<evidence type="ECO:0000256" key="1">
    <source>
        <dbReference type="SAM" id="MobiDB-lite"/>
    </source>
</evidence>
<reference evidence="2 3" key="1">
    <citation type="submission" date="2020-11" db="EMBL/GenBank/DDBJ databases">
        <title>Pseudonocardia abyssalis sp. nov. and Pseudonocardia oceani sp. nov., description and phylogenomic analysis of two novel actinomycetes isolated from the deep Southern Ocean.</title>
        <authorList>
            <person name="Parra J."/>
        </authorList>
    </citation>
    <scope>NUCLEOTIDE SEQUENCE [LARGE SCALE GENOMIC DNA]</scope>
    <source>
        <strain evidence="2 3">KRD-168</strain>
    </source>
</reference>
<protein>
    <submittedName>
        <fullName evidence="2">Uncharacterized protein</fullName>
    </submittedName>
</protein>
<gene>
    <name evidence="2" type="ORF">I4I81_02190</name>
</gene>
<evidence type="ECO:0000313" key="3">
    <source>
        <dbReference type="Proteomes" id="UP000694287"/>
    </source>
</evidence>
<feature type="region of interest" description="Disordered" evidence="1">
    <location>
        <begin position="1"/>
        <end position="26"/>
    </location>
</feature>
<proteinExistence type="predicted"/>
<dbReference type="Proteomes" id="UP000694287">
    <property type="component" value="Unassembled WGS sequence"/>
</dbReference>
<organism evidence="2 3">
    <name type="scientific">Pseudonocardia abyssalis</name>
    <dbReference type="NCBI Taxonomy" id="2792008"/>
    <lineage>
        <taxon>Bacteria</taxon>
        <taxon>Bacillati</taxon>
        <taxon>Actinomycetota</taxon>
        <taxon>Actinomycetes</taxon>
        <taxon>Pseudonocardiales</taxon>
        <taxon>Pseudonocardiaceae</taxon>
        <taxon>Pseudonocardia</taxon>
    </lineage>
</organism>
<feature type="region of interest" description="Disordered" evidence="1">
    <location>
        <begin position="158"/>
        <end position="177"/>
    </location>
</feature>
<dbReference type="EMBL" id="JADQDK010000001">
    <property type="protein sequence ID" value="MBW0133069.1"/>
    <property type="molecule type" value="Genomic_DNA"/>
</dbReference>
<keyword evidence="3" id="KW-1185">Reference proteome</keyword>
<evidence type="ECO:0000313" key="2">
    <source>
        <dbReference type="EMBL" id="MBW0133069.1"/>
    </source>
</evidence>
<comment type="caution">
    <text evidence="2">The sequence shown here is derived from an EMBL/GenBank/DDBJ whole genome shotgun (WGS) entry which is preliminary data.</text>
</comment>
<accession>A0ABS6ULD7</accession>
<sequence>MTITRIDAGALDGPAPGGDLAGESAARHPTAVGGRLDAYLGRVVDALREHGVLAGAPQRTDATHRLAGTVVLDCTAVRLAAWHRAARSNPERQSLGGAVHPARPSPVSALWDEQEGWCVELDGDPARPSRCFLHPDLLPDAQTVADFVVGLALGRTLGAAHPVGSPPPGRPHLRLVR</sequence>